<feature type="compositionally biased region" description="Basic and acidic residues" evidence="3">
    <location>
        <begin position="806"/>
        <end position="828"/>
    </location>
</feature>
<feature type="compositionally biased region" description="Polar residues" evidence="3">
    <location>
        <begin position="464"/>
        <end position="492"/>
    </location>
</feature>
<feature type="compositionally biased region" description="Low complexity" evidence="3">
    <location>
        <begin position="424"/>
        <end position="440"/>
    </location>
</feature>
<dbReference type="Pfam" id="PF08711">
    <property type="entry name" value="Med26"/>
    <property type="match status" value="1"/>
</dbReference>
<organism evidence="6 7">
    <name type="scientific">Smittium culicis</name>
    <dbReference type="NCBI Taxonomy" id="133412"/>
    <lineage>
        <taxon>Eukaryota</taxon>
        <taxon>Fungi</taxon>
        <taxon>Fungi incertae sedis</taxon>
        <taxon>Zoopagomycota</taxon>
        <taxon>Kickxellomycotina</taxon>
        <taxon>Harpellomycetes</taxon>
        <taxon>Harpellales</taxon>
        <taxon>Legeriomycetaceae</taxon>
        <taxon>Smittium</taxon>
    </lineage>
</organism>
<feature type="compositionally biased region" description="Polar residues" evidence="3">
    <location>
        <begin position="568"/>
        <end position="626"/>
    </location>
</feature>
<dbReference type="Proteomes" id="UP000187283">
    <property type="component" value="Unassembled WGS sequence"/>
</dbReference>
<dbReference type="GO" id="GO:0006355">
    <property type="term" value="P:regulation of DNA-templated transcription"/>
    <property type="evidence" value="ECO:0007669"/>
    <property type="project" value="InterPro"/>
</dbReference>
<dbReference type="InterPro" id="IPR001202">
    <property type="entry name" value="WW_dom"/>
</dbReference>
<dbReference type="InterPro" id="IPR013257">
    <property type="entry name" value="SRI"/>
</dbReference>
<sequence length="979" mass="107698">MSPALSTIHVTLTAPSSDGYTTPQVCYCGESNCKGVIGVEKEIKDTGSKAKSSKKLIESSEDESENGSEDDSENDLENEIKEEFVSIEQKQELERKALEDSDEDEEYSYSGNDSDDEHRYVGRHGLQTSEEVLKLVQIMLRSSGKKRHIQLITSKILETRSKKLLQMFVSFHGLRILRLWIIENSDDETIIIPVLQCIRIMPIKTRNTIDENKIEPCVIGLSKNKDEFIADLATEILKIWSALKFVYKIPKRKPGQEINEISIPSPSFAKKEPITKSSSSTKLPSSSLPNKTLLDNKPPTKPSESQWGSTSDKAAAGWGTKIEDTPSAWGSKTDEISNDWTSKPQDTSSGWNSKPVETNSGWDSKPMETGSGWDSKPVETTNGWGAEKVDVSSSWATKAEDSAPIGWGDTTAGTSNTWNSKPDTQTNSWSSQQTSKTNSWDLKPNNNFESRNNKPNYTPRPWAPQNNDTQNSWNKFDSGKDFSSNSAGTRNKPNFYRGGSKPEYGSDSTSRPSARNGYRPNDNLPNSNGWSSNSSKTRPYINPERQLRNNSDSNDTNNISSWDKAPSVDSNNLGGWGSTPSNAGFNQFTPSNNNSGWANSTPSKEPAAQTSWDSSNSFGSSTLDTKSSNSNNPSFNSWGAPIASNQNINGWGNTNSDTNTQSTGGWGNSTNTGPSNLNGQNSAPGYNPILASNSLSTELPINTCKYNGRRLKPGWYPAKSDKDEIYFFHESSKQVQWEPPYIDGDTNPSETNTTTNSGRNETPIKSADPSSKGKNSSGKKVSFNEKSLKKPRSESASKSSHSSKRAKTDAKNNSRDKKLSKKELEHLEKKATANLAKVVVKVLMKQGLDYMDKDDFKHEAKKITKILFEKEKKSAASKKKDVDFKLLIDISSTKSKKISEFISSYATRLKEKKTSGNEQKSSDSSKSVETDAKTTTKSPSTEKTAEPSIVSGDTSSTRDGDKLPVPITDSNSVDSSNKS</sequence>
<feature type="compositionally biased region" description="Polar residues" evidence="3">
    <location>
        <begin position="643"/>
        <end position="657"/>
    </location>
</feature>
<evidence type="ECO:0000256" key="1">
    <source>
        <dbReference type="ARBA" id="ARBA00004123"/>
    </source>
</evidence>
<proteinExistence type="predicted"/>
<feature type="compositionally biased region" description="Low complexity" evidence="3">
    <location>
        <begin position="746"/>
        <end position="757"/>
    </location>
</feature>
<feature type="domain" description="Post-SET" evidence="5">
    <location>
        <begin position="22"/>
        <end position="38"/>
    </location>
</feature>
<dbReference type="STRING" id="133412.A0A1R1XW44"/>
<comment type="subcellular location">
    <subcellularLocation>
        <location evidence="1">Nucleus</location>
    </subcellularLocation>
</comment>
<accession>A0A1R1XW44</accession>
<dbReference type="PANTHER" id="PTHR46711">
    <property type="entry name" value="HISTONE-LYSINE N-METHYLTRANSFERASE SETD2"/>
    <property type="match status" value="1"/>
</dbReference>
<feature type="compositionally biased region" description="Basic and acidic residues" evidence="3">
    <location>
        <begin position="909"/>
        <end position="934"/>
    </location>
</feature>
<evidence type="ECO:0008006" key="8">
    <source>
        <dbReference type="Google" id="ProtNLM"/>
    </source>
</evidence>
<feature type="region of interest" description="Disordered" evidence="3">
    <location>
        <begin position="269"/>
        <end position="694"/>
    </location>
</feature>
<feature type="compositionally biased region" description="Polar residues" evidence="3">
    <location>
        <begin position="302"/>
        <end position="312"/>
    </location>
</feature>
<feature type="region of interest" description="Disordered" evidence="3">
    <location>
        <begin position="731"/>
        <end position="828"/>
    </location>
</feature>
<feature type="region of interest" description="Disordered" evidence="3">
    <location>
        <begin position="45"/>
        <end position="76"/>
    </location>
</feature>
<dbReference type="InterPro" id="IPR003616">
    <property type="entry name" value="Post-SET_dom"/>
</dbReference>
<evidence type="ECO:0000313" key="6">
    <source>
        <dbReference type="EMBL" id="OMJ18877.1"/>
    </source>
</evidence>
<feature type="compositionally biased region" description="Acidic residues" evidence="3">
    <location>
        <begin position="59"/>
        <end position="76"/>
    </location>
</feature>
<keyword evidence="7" id="KW-1185">Reference proteome</keyword>
<dbReference type="InterPro" id="IPR017923">
    <property type="entry name" value="TFIIS_N"/>
</dbReference>
<feature type="region of interest" description="Disordered" evidence="3">
    <location>
        <begin position="93"/>
        <end position="120"/>
    </location>
</feature>
<feature type="compositionally biased region" description="Low complexity" evidence="3">
    <location>
        <begin position="770"/>
        <end position="780"/>
    </location>
</feature>
<dbReference type="PANTHER" id="PTHR46711:SF1">
    <property type="entry name" value="HISTONE-LYSINE N-METHYLTRANSFERASE SETD2"/>
    <property type="match status" value="1"/>
</dbReference>
<feature type="compositionally biased region" description="Basic and acidic residues" evidence="3">
    <location>
        <begin position="782"/>
        <end position="795"/>
    </location>
</feature>
<dbReference type="InterPro" id="IPR042294">
    <property type="entry name" value="SETD2_animal"/>
</dbReference>
<keyword evidence="2" id="KW-0539">Nucleus</keyword>
<feature type="compositionally biased region" description="Low complexity" evidence="3">
    <location>
        <begin position="549"/>
        <end position="563"/>
    </location>
</feature>
<dbReference type="EMBL" id="LSSN01001634">
    <property type="protein sequence ID" value="OMJ18877.1"/>
    <property type="molecule type" value="Genomic_DNA"/>
</dbReference>
<protein>
    <recommendedName>
        <fullName evidence="8">Histone-lysine N-methyltransferase SETD2</fullName>
    </recommendedName>
</protein>
<evidence type="ECO:0000256" key="2">
    <source>
        <dbReference type="ARBA" id="ARBA00023242"/>
    </source>
</evidence>
<dbReference type="Pfam" id="PF08236">
    <property type="entry name" value="SRI"/>
    <property type="match status" value="1"/>
</dbReference>
<feature type="compositionally biased region" description="Polar residues" evidence="3">
    <location>
        <begin position="338"/>
        <end position="362"/>
    </location>
</feature>
<dbReference type="OrthoDB" id="422362at2759"/>
<feature type="domain" description="WW" evidence="4">
    <location>
        <begin position="709"/>
        <end position="742"/>
    </location>
</feature>
<dbReference type="AlphaFoldDB" id="A0A1R1XW44"/>
<dbReference type="GO" id="GO:0046975">
    <property type="term" value="F:histone H3K36 methyltransferase activity"/>
    <property type="evidence" value="ECO:0007669"/>
    <property type="project" value="InterPro"/>
</dbReference>
<feature type="compositionally biased region" description="Polar residues" evidence="3">
    <location>
        <begin position="444"/>
        <end position="456"/>
    </location>
</feature>
<feature type="compositionally biased region" description="Polar residues" evidence="3">
    <location>
        <begin position="411"/>
        <end position="423"/>
    </location>
</feature>
<dbReference type="InterPro" id="IPR038190">
    <property type="entry name" value="SRI_sf"/>
</dbReference>
<feature type="compositionally biased region" description="Polar residues" evidence="3">
    <location>
        <begin position="523"/>
        <end position="537"/>
    </location>
</feature>
<feature type="compositionally biased region" description="Low complexity" evidence="3">
    <location>
        <begin position="658"/>
        <end position="676"/>
    </location>
</feature>
<evidence type="ECO:0000259" key="4">
    <source>
        <dbReference type="PROSITE" id="PS50020"/>
    </source>
</evidence>
<dbReference type="CDD" id="cd00201">
    <property type="entry name" value="WW"/>
    <property type="match status" value="1"/>
</dbReference>
<name>A0A1R1XW44_9FUNG</name>
<feature type="region of interest" description="Disordered" evidence="3">
    <location>
        <begin position="909"/>
        <end position="979"/>
    </location>
</feature>
<reference evidence="6 7" key="1">
    <citation type="submission" date="2017-01" db="EMBL/GenBank/DDBJ databases">
        <authorList>
            <person name="Mah S.A."/>
            <person name="Swanson W.J."/>
            <person name="Moy G.W."/>
            <person name="Vacquier V.D."/>
        </authorList>
    </citation>
    <scope>NUCLEOTIDE SEQUENCE [LARGE SCALE GENOMIC DNA]</scope>
    <source>
        <strain evidence="6 7">GSMNP</strain>
    </source>
</reference>
<dbReference type="SMART" id="SM00456">
    <property type="entry name" value="WW"/>
    <property type="match status" value="1"/>
</dbReference>
<comment type="caution">
    <text evidence="6">The sequence shown here is derived from an EMBL/GenBank/DDBJ whole genome shotgun (WGS) entry which is preliminary data.</text>
</comment>
<gene>
    <name evidence="6" type="ORF">AYI70_g5079</name>
</gene>
<feature type="compositionally biased region" description="Polar residues" evidence="3">
    <location>
        <begin position="677"/>
        <end position="694"/>
    </location>
</feature>
<dbReference type="PROSITE" id="PS50868">
    <property type="entry name" value="POST_SET"/>
    <property type="match status" value="1"/>
</dbReference>
<dbReference type="PROSITE" id="PS50020">
    <property type="entry name" value="WW_DOMAIN_2"/>
    <property type="match status" value="1"/>
</dbReference>
<dbReference type="GO" id="GO:0005694">
    <property type="term" value="C:chromosome"/>
    <property type="evidence" value="ECO:0007669"/>
    <property type="project" value="InterPro"/>
</dbReference>
<evidence type="ECO:0000313" key="7">
    <source>
        <dbReference type="Proteomes" id="UP000187283"/>
    </source>
</evidence>
<evidence type="ECO:0000256" key="3">
    <source>
        <dbReference type="SAM" id="MobiDB-lite"/>
    </source>
</evidence>
<dbReference type="GO" id="GO:0005634">
    <property type="term" value="C:nucleus"/>
    <property type="evidence" value="ECO:0007669"/>
    <property type="project" value="TreeGrafter"/>
</dbReference>
<dbReference type="Gene3D" id="1.10.1740.100">
    <property type="entry name" value="Set2, Rpb1 interacting domain"/>
    <property type="match status" value="1"/>
</dbReference>
<evidence type="ECO:0000259" key="5">
    <source>
        <dbReference type="PROSITE" id="PS50868"/>
    </source>
</evidence>
<feature type="compositionally biased region" description="Low complexity" evidence="3">
    <location>
        <begin position="627"/>
        <end position="637"/>
    </location>
</feature>
<feature type="compositionally biased region" description="Low complexity" evidence="3">
    <location>
        <begin position="275"/>
        <end position="289"/>
    </location>
</feature>
<feature type="compositionally biased region" description="Polar residues" evidence="3">
    <location>
        <begin position="968"/>
        <end position="979"/>
    </location>
</feature>